<dbReference type="InterPro" id="IPR008979">
    <property type="entry name" value="Galactose-bd-like_sf"/>
</dbReference>
<dbReference type="PANTHER" id="PTHR13194:SF18">
    <property type="entry name" value="COMPLEX I INTERMEDIATE-ASSOCIATED PROTEIN 30, MITOCHONDRIAL"/>
    <property type="match status" value="1"/>
</dbReference>
<dbReference type="EMBL" id="JAACXV010014502">
    <property type="protein sequence ID" value="KAF7266768.1"/>
    <property type="molecule type" value="Genomic_DNA"/>
</dbReference>
<evidence type="ECO:0000256" key="2">
    <source>
        <dbReference type="ARBA" id="ARBA00007884"/>
    </source>
</evidence>
<organism evidence="6 7">
    <name type="scientific">Rhynchophorus ferrugineus</name>
    <name type="common">Red palm weevil</name>
    <name type="synonym">Curculio ferrugineus</name>
    <dbReference type="NCBI Taxonomy" id="354439"/>
    <lineage>
        <taxon>Eukaryota</taxon>
        <taxon>Metazoa</taxon>
        <taxon>Ecdysozoa</taxon>
        <taxon>Arthropoda</taxon>
        <taxon>Hexapoda</taxon>
        <taxon>Insecta</taxon>
        <taxon>Pterygota</taxon>
        <taxon>Neoptera</taxon>
        <taxon>Endopterygota</taxon>
        <taxon>Coleoptera</taxon>
        <taxon>Polyphaga</taxon>
        <taxon>Cucujiformia</taxon>
        <taxon>Curculionidae</taxon>
        <taxon>Dryophthorinae</taxon>
        <taxon>Rhynchophorus</taxon>
    </lineage>
</organism>
<dbReference type="SUPFAM" id="SSF49785">
    <property type="entry name" value="Galactose-binding domain-like"/>
    <property type="match status" value="1"/>
</dbReference>
<dbReference type="Pfam" id="PF08547">
    <property type="entry name" value="CIA30"/>
    <property type="match status" value="1"/>
</dbReference>
<dbReference type="InterPro" id="IPR039131">
    <property type="entry name" value="NDUFAF1"/>
</dbReference>
<evidence type="ECO:0000313" key="7">
    <source>
        <dbReference type="Proteomes" id="UP000625711"/>
    </source>
</evidence>
<keyword evidence="7" id="KW-1185">Reference proteome</keyword>
<comment type="subcellular location">
    <subcellularLocation>
        <location evidence="1">Mitochondrion</location>
    </subcellularLocation>
</comment>
<evidence type="ECO:0000313" key="6">
    <source>
        <dbReference type="EMBL" id="KAF7266768.1"/>
    </source>
</evidence>
<keyword evidence="4" id="KW-0143">Chaperone</keyword>
<dbReference type="OrthoDB" id="42561at2759"/>
<sequence>MLFDLTENINVPVNINIKKLFVVSAVSSHIQLNELSESAVYLIIGGYKDTRPYPSFTERIKMGFNGLKTEIAMWKEEIRDQFEGDPVMVFRPGEVDVVWRFQDKSSLDQWIVTSDQDHKEGFSSCSLTLSNCGKGLFSGELSMRKPRDGRVKRAGYCNIKTIRARKSFKRETYLDWTPYNMLVMKIRGDGRSYLLNVHTKGGGPYWQIVKIPFSRFFLGSKGRIQDCQCAIPLQQVVSFSITATERYAGEFSLEIDYIGLEHDPSHTEEFAYEMYALPKGVANT</sequence>
<reference evidence="6" key="1">
    <citation type="submission" date="2020-08" db="EMBL/GenBank/DDBJ databases">
        <title>Genome sequencing and assembly of the red palm weevil Rhynchophorus ferrugineus.</title>
        <authorList>
            <person name="Dias G.B."/>
            <person name="Bergman C.M."/>
            <person name="Manee M."/>
        </authorList>
    </citation>
    <scope>NUCLEOTIDE SEQUENCE</scope>
    <source>
        <strain evidence="6">AA-2017</strain>
        <tissue evidence="6">Whole larva</tissue>
    </source>
</reference>
<gene>
    <name evidence="6" type="ORF">GWI33_019944</name>
</gene>
<protein>
    <recommendedName>
        <fullName evidence="5">NADH:ubiquinone oxidoreductase intermediate-associated protein 30 domain-containing protein</fullName>
    </recommendedName>
</protein>
<name>A0A834HSD5_RHYFE</name>
<dbReference type="GO" id="GO:0005739">
    <property type="term" value="C:mitochondrion"/>
    <property type="evidence" value="ECO:0007669"/>
    <property type="project" value="UniProtKB-SubCell"/>
</dbReference>
<dbReference type="AlphaFoldDB" id="A0A834HSD5"/>
<dbReference type="Proteomes" id="UP000625711">
    <property type="component" value="Unassembled WGS sequence"/>
</dbReference>
<dbReference type="PANTHER" id="PTHR13194">
    <property type="entry name" value="COMPLEX I INTERMEDIATE-ASSOCIATED PROTEIN 30"/>
    <property type="match status" value="1"/>
</dbReference>
<dbReference type="GO" id="GO:0051082">
    <property type="term" value="F:unfolded protein binding"/>
    <property type="evidence" value="ECO:0007669"/>
    <property type="project" value="TreeGrafter"/>
</dbReference>
<evidence type="ECO:0000256" key="1">
    <source>
        <dbReference type="ARBA" id="ARBA00004173"/>
    </source>
</evidence>
<evidence type="ECO:0000256" key="3">
    <source>
        <dbReference type="ARBA" id="ARBA00023128"/>
    </source>
</evidence>
<comment type="caution">
    <text evidence="6">The sequence shown here is derived from an EMBL/GenBank/DDBJ whole genome shotgun (WGS) entry which is preliminary data.</text>
</comment>
<comment type="similarity">
    <text evidence="2">Belongs to the CIA30 family.</text>
</comment>
<feature type="domain" description="NADH:ubiquinone oxidoreductase intermediate-associated protein 30" evidence="5">
    <location>
        <begin position="99"/>
        <end position="255"/>
    </location>
</feature>
<keyword evidence="3" id="KW-0496">Mitochondrion</keyword>
<evidence type="ECO:0000259" key="5">
    <source>
        <dbReference type="Pfam" id="PF08547"/>
    </source>
</evidence>
<dbReference type="GO" id="GO:0006120">
    <property type="term" value="P:mitochondrial electron transport, NADH to ubiquinone"/>
    <property type="evidence" value="ECO:0007669"/>
    <property type="project" value="TreeGrafter"/>
</dbReference>
<proteinExistence type="inferred from homology"/>
<dbReference type="InterPro" id="IPR013857">
    <property type="entry name" value="NADH-UbQ_OxRdtase-assoc_prot30"/>
</dbReference>
<evidence type="ECO:0000256" key="4">
    <source>
        <dbReference type="ARBA" id="ARBA00023186"/>
    </source>
</evidence>
<dbReference type="GO" id="GO:0032981">
    <property type="term" value="P:mitochondrial respiratory chain complex I assembly"/>
    <property type="evidence" value="ECO:0007669"/>
    <property type="project" value="TreeGrafter"/>
</dbReference>
<accession>A0A834HSD5</accession>